<reference evidence="18 19" key="1">
    <citation type="submission" date="2007-01" db="EMBL/GenBank/DDBJ databases">
        <title>Complete sequence of Psychromonas ingrahamii 37.</title>
        <authorList>
            <consortium name="US DOE Joint Genome Institute"/>
            <person name="Copeland A."/>
            <person name="Lucas S."/>
            <person name="Lapidus A."/>
            <person name="Barry K."/>
            <person name="Detter J.C."/>
            <person name="Glavina del Rio T."/>
            <person name="Hammon N."/>
            <person name="Israni S."/>
            <person name="Dalin E."/>
            <person name="Tice H."/>
            <person name="Pitluck S."/>
            <person name="Thompson L.S."/>
            <person name="Brettin T."/>
            <person name="Bruce D."/>
            <person name="Han C."/>
            <person name="Tapia R."/>
            <person name="Schmutz J."/>
            <person name="Larimer F."/>
            <person name="Land M."/>
            <person name="Hauser L."/>
            <person name="Kyrpides N."/>
            <person name="Ivanova N."/>
            <person name="Staley J."/>
            <person name="Richardson P."/>
        </authorList>
    </citation>
    <scope>NUCLEOTIDE SEQUENCE [LARGE SCALE GENOMIC DNA]</scope>
    <source>
        <strain evidence="18 19">37</strain>
    </source>
</reference>
<evidence type="ECO:0000256" key="9">
    <source>
        <dbReference type="ARBA" id="ARBA00023204"/>
    </source>
</evidence>
<evidence type="ECO:0000256" key="12">
    <source>
        <dbReference type="ARBA" id="ARBA00038905"/>
    </source>
</evidence>
<keyword evidence="3" id="KW-0515">Mutator protein</keyword>
<dbReference type="AlphaFoldDB" id="A1SY31"/>
<evidence type="ECO:0000256" key="16">
    <source>
        <dbReference type="ARBA" id="ARBA00042798"/>
    </source>
</evidence>
<dbReference type="GO" id="GO:0044715">
    <property type="term" value="F:8-oxo-dGDP phosphatase activity"/>
    <property type="evidence" value="ECO:0007669"/>
    <property type="project" value="TreeGrafter"/>
</dbReference>
<accession>A1SY31</accession>
<dbReference type="EC" id="3.6.1.55" evidence="12"/>
<evidence type="ECO:0000256" key="11">
    <source>
        <dbReference type="ARBA" id="ARBA00036904"/>
    </source>
</evidence>
<feature type="domain" description="Nudix hydrolase" evidence="17">
    <location>
        <begin position="1"/>
        <end position="129"/>
    </location>
</feature>
<evidence type="ECO:0000256" key="6">
    <source>
        <dbReference type="ARBA" id="ARBA00022763"/>
    </source>
</evidence>
<sequence length="134" mass="15596">MKKINVVAAIIQCGEEILCVRRGPSKFNYISERYEFPGGKIEVDETKDNAIIREIKEELHLDIHGPTYFNTVDHQYPDFQITMHSFICLIDHKNITLTEHIDQQWLKIDELNNLDWAAADIPIVQKLQAEYIKG</sequence>
<keyword evidence="6" id="KW-0227">DNA damage</keyword>
<keyword evidence="7 18" id="KW-0378">Hydrolase</keyword>
<dbReference type="Proteomes" id="UP000000639">
    <property type="component" value="Chromosome"/>
</dbReference>
<gene>
    <name evidence="18" type="ordered locus">Ping_2684</name>
</gene>
<dbReference type="eggNOG" id="COG0494">
    <property type="taxonomic scope" value="Bacteria"/>
</dbReference>
<dbReference type="PANTHER" id="PTHR47707">
    <property type="entry name" value="8-OXO-DGTP DIPHOSPHATASE"/>
    <property type="match status" value="1"/>
</dbReference>
<evidence type="ECO:0000256" key="4">
    <source>
        <dbReference type="ARBA" id="ARBA00022705"/>
    </source>
</evidence>
<evidence type="ECO:0000259" key="17">
    <source>
        <dbReference type="PROSITE" id="PS51462"/>
    </source>
</evidence>
<dbReference type="GO" id="GO:0046872">
    <property type="term" value="F:metal ion binding"/>
    <property type="evidence" value="ECO:0007669"/>
    <property type="project" value="UniProtKB-KW"/>
</dbReference>
<dbReference type="EMBL" id="CP000510">
    <property type="protein sequence ID" value="ABM04396.1"/>
    <property type="molecule type" value="Genomic_DNA"/>
</dbReference>
<dbReference type="GO" id="GO:0006260">
    <property type="term" value="P:DNA replication"/>
    <property type="evidence" value="ECO:0007669"/>
    <property type="project" value="UniProtKB-KW"/>
</dbReference>
<evidence type="ECO:0000256" key="10">
    <source>
        <dbReference type="ARBA" id="ARBA00035861"/>
    </source>
</evidence>
<dbReference type="SUPFAM" id="SSF55811">
    <property type="entry name" value="Nudix"/>
    <property type="match status" value="1"/>
</dbReference>
<dbReference type="GO" id="GO:0035539">
    <property type="term" value="F:8-oxo-7,8-dihydrodeoxyguanosine triphosphate pyrophosphatase activity"/>
    <property type="evidence" value="ECO:0007669"/>
    <property type="project" value="UniProtKB-EC"/>
</dbReference>
<keyword evidence="5" id="KW-0479">Metal-binding</keyword>
<dbReference type="Pfam" id="PF00293">
    <property type="entry name" value="NUDIX"/>
    <property type="match status" value="1"/>
</dbReference>
<evidence type="ECO:0000256" key="3">
    <source>
        <dbReference type="ARBA" id="ARBA00022457"/>
    </source>
</evidence>
<keyword evidence="8" id="KW-0460">Magnesium</keyword>
<dbReference type="PROSITE" id="PS00893">
    <property type="entry name" value="NUDIX_BOX"/>
    <property type="match status" value="1"/>
</dbReference>
<dbReference type="KEGG" id="pin:Ping_2684"/>
<evidence type="ECO:0000256" key="7">
    <source>
        <dbReference type="ARBA" id="ARBA00022801"/>
    </source>
</evidence>
<dbReference type="CDD" id="cd03425">
    <property type="entry name" value="NUDIX_MutT_NudA_like"/>
    <property type="match status" value="1"/>
</dbReference>
<comment type="cofactor">
    <cofactor evidence="1">
        <name>Mg(2+)</name>
        <dbReference type="ChEBI" id="CHEBI:18420"/>
    </cofactor>
</comment>
<evidence type="ECO:0000256" key="15">
    <source>
        <dbReference type="ARBA" id="ARBA00041979"/>
    </source>
</evidence>
<dbReference type="InterPro" id="IPR000086">
    <property type="entry name" value="NUDIX_hydrolase_dom"/>
</dbReference>
<dbReference type="HOGENOM" id="CLU_037162_19_1_6"/>
<evidence type="ECO:0000256" key="8">
    <source>
        <dbReference type="ARBA" id="ARBA00022842"/>
    </source>
</evidence>
<evidence type="ECO:0000256" key="14">
    <source>
        <dbReference type="ARBA" id="ARBA00041592"/>
    </source>
</evidence>
<dbReference type="RefSeq" id="WP_011770953.1">
    <property type="nucleotide sequence ID" value="NC_008709.1"/>
</dbReference>
<keyword evidence="9" id="KW-0234">DNA repair</keyword>
<protein>
    <recommendedName>
        <fullName evidence="13">8-oxo-dGTP diphosphatase</fullName>
        <ecNumber evidence="12">3.6.1.55</ecNumber>
    </recommendedName>
    <alternativeName>
        <fullName evidence="16">7,8-dihydro-8-oxoguanine-triphosphatase</fullName>
    </alternativeName>
    <alternativeName>
        <fullName evidence="15">Mutator protein MutT</fullName>
    </alternativeName>
    <alternativeName>
        <fullName evidence="14">dGTP pyrophosphohydrolase</fullName>
    </alternativeName>
</protein>
<dbReference type="GO" id="GO:0044716">
    <property type="term" value="F:8-oxo-GDP phosphatase activity"/>
    <property type="evidence" value="ECO:0007669"/>
    <property type="project" value="TreeGrafter"/>
</dbReference>
<comment type="catalytic activity">
    <reaction evidence="10">
        <text>8-oxo-dGTP + H2O = 8-oxo-dGMP + diphosphate + H(+)</text>
        <dbReference type="Rhea" id="RHEA:31575"/>
        <dbReference type="ChEBI" id="CHEBI:15377"/>
        <dbReference type="ChEBI" id="CHEBI:15378"/>
        <dbReference type="ChEBI" id="CHEBI:33019"/>
        <dbReference type="ChEBI" id="CHEBI:63224"/>
        <dbReference type="ChEBI" id="CHEBI:77896"/>
        <dbReference type="EC" id="3.6.1.55"/>
    </reaction>
</comment>
<evidence type="ECO:0000256" key="1">
    <source>
        <dbReference type="ARBA" id="ARBA00001946"/>
    </source>
</evidence>
<keyword evidence="19" id="KW-1185">Reference proteome</keyword>
<evidence type="ECO:0000313" key="19">
    <source>
        <dbReference type="Proteomes" id="UP000000639"/>
    </source>
</evidence>
<evidence type="ECO:0000313" key="18">
    <source>
        <dbReference type="EMBL" id="ABM04396.1"/>
    </source>
</evidence>
<dbReference type="Gene3D" id="3.90.79.10">
    <property type="entry name" value="Nucleoside Triphosphate Pyrophosphohydrolase"/>
    <property type="match status" value="1"/>
</dbReference>
<evidence type="ECO:0000256" key="13">
    <source>
        <dbReference type="ARBA" id="ARBA00040794"/>
    </source>
</evidence>
<dbReference type="InterPro" id="IPR020084">
    <property type="entry name" value="NUDIX_hydrolase_CS"/>
</dbReference>
<evidence type="ECO:0000256" key="2">
    <source>
        <dbReference type="ARBA" id="ARBA00005582"/>
    </source>
</evidence>
<dbReference type="STRING" id="357804.Ping_2684"/>
<name>A1SY31_PSYIN</name>
<evidence type="ECO:0000256" key="5">
    <source>
        <dbReference type="ARBA" id="ARBA00022723"/>
    </source>
</evidence>
<comment type="catalytic activity">
    <reaction evidence="11">
        <text>8-oxo-GTP + H2O = 8-oxo-GMP + diphosphate + H(+)</text>
        <dbReference type="Rhea" id="RHEA:67616"/>
        <dbReference type="ChEBI" id="CHEBI:15377"/>
        <dbReference type="ChEBI" id="CHEBI:15378"/>
        <dbReference type="ChEBI" id="CHEBI:33019"/>
        <dbReference type="ChEBI" id="CHEBI:143553"/>
        <dbReference type="ChEBI" id="CHEBI:145694"/>
    </reaction>
</comment>
<keyword evidence="4" id="KW-0235">DNA replication</keyword>
<dbReference type="GO" id="GO:0008413">
    <property type="term" value="F:8-oxo-7,8-dihydroguanosine triphosphate pyrophosphatase activity"/>
    <property type="evidence" value="ECO:0007669"/>
    <property type="project" value="TreeGrafter"/>
</dbReference>
<comment type="similarity">
    <text evidence="2">Belongs to the Nudix hydrolase family.</text>
</comment>
<dbReference type="PANTHER" id="PTHR47707:SF1">
    <property type="entry name" value="NUDIX HYDROLASE FAMILY PROTEIN"/>
    <property type="match status" value="1"/>
</dbReference>
<dbReference type="InterPro" id="IPR015797">
    <property type="entry name" value="NUDIX_hydrolase-like_dom_sf"/>
</dbReference>
<dbReference type="InterPro" id="IPR047127">
    <property type="entry name" value="MutT-like"/>
</dbReference>
<dbReference type="OrthoDB" id="9810648at2"/>
<organism evidence="18 19">
    <name type="scientific">Psychromonas ingrahamii (strain DSM 17664 / CCUG 51855 / 37)</name>
    <dbReference type="NCBI Taxonomy" id="357804"/>
    <lineage>
        <taxon>Bacteria</taxon>
        <taxon>Pseudomonadati</taxon>
        <taxon>Pseudomonadota</taxon>
        <taxon>Gammaproteobacteria</taxon>
        <taxon>Alteromonadales</taxon>
        <taxon>Psychromonadaceae</taxon>
        <taxon>Psychromonas</taxon>
    </lineage>
</organism>
<dbReference type="GO" id="GO:0006281">
    <property type="term" value="P:DNA repair"/>
    <property type="evidence" value="ECO:0007669"/>
    <property type="project" value="UniProtKB-KW"/>
</dbReference>
<proteinExistence type="inferred from homology"/>
<dbReference type="PROSITE" id="PS51462">
    <property type="entry name" value="NUDIX"/>
    <property type="match status" value="1"/>
</dbReference>